<dbReference type="OrthoDB" id="1114659at2"/>
<dbReference type="Gene3D" id="2.120.10.30">
    <property type="entry name" value="TolB, C-terminal domain"/>
    <property type="match status" value="2"/>
</dbReference>
<sequence length="324" mass="36142">MKFRKLVNIVLVVLALGIAIIIARDFVMNRAGKVIENPYAFDVSEYAKVSADEILYEEEKVLQLRVVEPKGIAFHQGTLFVIADSSLLQMNLQGQLLKETKMEASPTAIAVDDLVWLGMKNQVVCLNFDGQEVERWENYGDRSVITSLAVSPDFVFVADAGNRLVYQCKKNGELVRQIGEKNEQKAVPGFVVPSPYFDIALSEEGYLWAVNPGRHSLENFNAEGALRTSWTSSSVKTEGFSGCCNPAHMTMMSENAFVTSEKGIVRVKIYDQHGKYQGVVAAPNQFEEVAHAPDVCVDENGRVILLDFDRKQVRIFKPKERGNS</sequence>
<dbReference type="AlphaFoldDB" id="A0A4R6GQF5"/>
<comment type="caution">
    <text evidence="1">The sequence shown here is derived from an EMBL/GenBank/DDBJ whole genome shotgun (WGS) entry which is preliminary data.</text>
</comment>
<gene>
    <name evidence="1" type="ORF">DET52_111144</name>
</gene>
<dbReference type="PANTHER" id="PTHR24104">
    <property type="entry name" value="E3 UBIQUITIN-PROTEIN LIGASE NHLRC1-RELATED"/>
    <property type="match status" value="1"/>
</dbReference>
<protein>
    <recommendedName>
        <fullName evidence="3">NHL repeat-containing protein</fullName>
    </recommendedName>
</protein>
<organism evidence="1 2">
    <name type="scientific">Sunxiuqinia elliptica</name>
    <dbReference type="NCBI Taxonomy" id="655355"/>
    <lineage>
        <taxon>Bacteria</taxon>
        <taxon>Pseudomonadati</taxon>
        <taxon>Bacteroidota</taxon>
        <taxon>Bacteroidia</taxon>
        <taxon>Marinilabiliales</taxon>
        <taxon>Prolixibacteraceae</taxon>
        <taxon>Sunxiuqinia</taxon>
    </lineage>
</organism>
<dbReference type="GO" id="GO:0008270">
    <property type="term" value="F:zinc ion binding"/>
    <property type="evidence" value="ECO:0007669"/>
    <property type="project" value="UniProtKB-KW"/>
</dbReference>
<evidence type="ECO:0000313" key="2">
    <source>
        <dbReference type="Proteomes" id="UP000294848"/>
    </source>
</evidence>
<dbReference type="PANTHER" id="PTHR24104:SF25">
    <property type="entry name" value="PROTEIN LIN-41"/>
    <property type="match status" value="1"/>
</dbReference>
<accession>A0A4R6GQF5</accession>
<dbReference type="SUPFAM" id="SSF101898">
    <property type="entry name" value="NHL repeat"/>
    <property type="match status" value="1"/>
</dbReference>
<reference evidence="1 2" key="1">
    <citation type="submission" date="2019-03" db="EMBL/GenBank/DDBJ databases">
        <title>Freshwater and sediment microbial communities from various areas in North America, analyzing microbe dynamics in response to fracking.</title>
        <authorList>
            <person name="Lamendella R."/>
        </authorList>
    </citation>
    <scope>NUCLEOTIDE SEQUENCE [LARGE SCALE GENOMIC DNA]</scope>
    <source>
        <strain evidence="1 2">114D</strain>
    </source>
</reference>
<dbReference type="EMBL" id="SNWI01000011">
    <property type="protein sequence ID" value="TDN96774.1"/>
    <property type="molecule type" value="Genomic_DNA"/>
</dbReference>
<dbReference type="RefSeq" id="WP_133466708.1">
    <property type="nucleotide sequence ID" value="NZ_SNWI01000011.1"/>
</dbReference>
<dbReference type="InterPro" id="IPR050952">
    <property type="entry name" value="TRIM-NHL_E3_ligases"/>
</dbReference>
<dbReference type="InterPro" id="IPR011042">
    <property type="entry name" value="6-blade_b-propeller_TolB-like"/>
</dbReference>
<evidence type="ECO:0000313" key="1">
    <source>
        <dbReference type="EMBL" id="TDN96774.1"/>
    </source>
</evidence>
<dbReference type="Proteomes" id="UP000294848">
    <property type="component" value="Unassembled WGS sequence"/>
</dbReference>
<proteinExistence type="predicted"/>
<name>A0A4R6GQF5_9BACT</name>
<evidence type="ECO:0008006" key="3">
    <source>
        <dbReference type="Google" id="ProtNLM"/>
    </source>
</evidence>